<accession>A0A2I0IQU5</accession>
<dbReference type="AlphaFoldDB" id="A0A2I0IQU5"/>
<feature type="region of interest" description="Disordered" evidence="1">
    <location>
        <begin position="49"/>
        <end position="96"/>
    </location>
</feature>
<protein>
    <submittedName>
        <fullName evidence="2">Uncharacterized protein</fullName>
    </submittedName>
</protein>
<proteinExistence type="predicted"/>
<organism evidence="2 3">
    <name type="scientific">Punica granatum</name>
    <name type="common">Pomegranate</name>
    <dbReference type="NCBI Taxonomy" id="22663"/>
    <lineage>
        <taxon>Eukaryota</taxon>
        <taxon>Viridiplantae</taxon>
        <taxon>Streptophyta</taxon>
        <taxon>Embryophyta</taxon>
        <taxon>Tracheophyta</taxon>
        <taxon>Spermatophyta</taxon>
        <taxon>Magnoliopsida</taxon>
        <taxon>eudicotyledons</taxon>
        <taxon>Gunneridae</taxon>
        <taxon>Pentapetalae</taxon>
        <taxon>rosids</taxon>
        <taxon>malvids</taxon>
        <taxon>Myrtales</taxon>
        <taxon>Lythraceae</taxon>
        <taxon>Punica</taxon>
    </lineage>
</organism>
<comment type="caution">
    <text evidence="2">The sequence shown here is derived from an EMBL/GenBank/DDBJ whole genome shotgun (WGS) entry which is preliminary data.</text>
</comment>
<sequence length="96" mass="10429">MEYNEENLPPPIVSQDQQSPNPLPPPDSQDQYSLDPEALMQLENLMQLDLNPPTAGQAQSNSTAQQAAQANDQVGPSGTANLHDLDSWPQPILPTQ</sequence>
<evidence type="ECO:0000256" key="1">
    <source>
        <dbReference type="SAM" id="MobiDB-lite"/>
    </source>
</evidence>
<evidence type="ECO:0000313" key="3">
    <source>
        <dbReference type="Proteomes" id="UP000233551"/>
    </source>
</evidence>
<reference evidence="2 3" key="1">
    <citation type="submission" date="2017-11" db="EMBL/GenBank/DDBJ databases">
        <title>De-novo sequencing of pomegranate (Punica granatum L.) genome.</title>
        <authorList>
            <person name="Akparov Z."/>
            <person name="Amiraslanov A."/>
            <person name="Hajiyeva S."/>
            <person name="Abbasov M."/>
            <person name="Kaur K."/>
            <person name="Hamwieh A."/>
            <person name="Solovyev V."/>
            <person name="Salamov A."/>
            <person name="Braich B."/>
            <person name="Kosarev P."/>
            <person name="Mahmoud A."/>
            <person name="Hajiyev E."/>
            <person name="Babayeva S."/>
            <person name="Izzatullayeva V."/>
            <person name="Mammadov A."/>
            <person name="Mammadov A."/>
            <person name="Sharifova S."/>
            <person name="Ojaghi J."/>
            <person name="Eynullazada K."/>
            <person name="Bayramov B."/>
            <person name="Abdulazimova A."/>
            <person name="Shahmuradov I."/>
        </authorList>
    </citation>
    <scope>NUCLEOTIDE SEQUENCE [LARGE SCALE GENOMIC DNA]</scope>
    <source>
        <strain evidence="3">cv. AG2017</strain>
        <tissue evidence="2">Leaf</tissue>
    </source>
</reference>
<name>A0A2I0IQU5_PUNGR</name>
<dbReference type="Proteomes" id="UP000233551">
    <property type="component" value="Unassembled WGS sequence"/>
</dbReference>
<dbReference type="EMBL" id="PGOL01002674">
    <property type="protein sequence ID" value="PKI46083.1"/>
    <property type="molecule type" value="Genomic_DNA"/>
</dbReference>
<feature type="region of interest" description="Disordered" evidence="1">
    <location>
        <begin position="1"/>
        <end position="35"/>
    </location>
</feature>
<gene>
    <name evidence="2" type="ORF">CRG98_033538</name>
</gene>
<feature type="compositionally biased region" description="Low complexity" evidence="1">
    <location>
        <begin position="54"/>
        <end position="73"/>
    </location>
</feature>
<evidence type="ECO:0000313" key="2">
    <source>
        <dbReference type="EMBL" id="PKI46083.1"/>
    </source>
</evidence>
<keyword evidence="3" id="KW-1185">Reference proteome</keyword>